<protein>
    <recommendedName>
        <fullName evidence="3">Transposase</fullName>
    </recommendedName>
</protein>
<dbReference type="PANTHER" id="PTHR34613:SF1">
    <property type="entry name" value="SLL6017 PROTEIN"/>
    <property type="match status" value="1"/>
</dbReference>
<dbReference type="EMBL" id="CP011497">
    <property type="protein sequence ID" value="AKJ13033.1"/>
    <property type="molecule type" value="Genomic_DNA"/>
</dbReference>
<reference evidence="1 2" key="1">
    <citation type="journal article" date="2015" name="ISME J.">
        <title>Draft Genome Sequence of Streptomyces incarnatus NRRL8089, which Produces the Nucleoside Antibiotic Sinefungin.</title>
        <authorList>
            <person name="Oshima K."/>
            <person name="Hattori M."/>
            <person name="Shimizu H."/>
            <person name="Fukuda K."/>
            <person name="Nemoto M."/>
            <person name="Inagaki K."/>
            <person name="Tamura T."/>
        </authorList>
    </citation>
    <scope>NUCLEOTIDE SEQUENCE [LARGE SCALE GENOMIC DNA]</scope>
    <source>
        <strain evidence="1 2">NRRL 8089</strain>
    </source>
</reference>
<sequence length="104" mass="12006">MLIVITQAKQMWRDLMTAIQYFWRHPLAEQVRAEGREQGLEQGREQGRAEAKAEMTLRILEWRGVSVPDSLRERVLACADLDQLEVWAQRAVHATDAAELFADE</sequence>
<gene>
    <name evidence="1" type="ORF">ABB07_24250</name>
</gene>
<evidence type="ECO:0000313" key="1">
    <source>
        <dbReference type="EMBL" id="AKJ13033.1"/>
    </source>
</evidence>
<keyword evidence="2" id="KW-1185">Reference proteome</keyword>
<accession>A0ABN4GGW1</accession>
<name>A0ABN4GGW1_9ACTN</name>
<organism evidence="1 2">
    <name type="scientific">Streptomyces incarnatus</name>
    <dbReference type="NCBI Taxonomy" id="665007"/>
    <lineage>
        <taxon>Bacteria</taxon>
        <taxon>Bacillati</taxon>
        <taxon>Actinomycetota</taxon>
        <taxon>Actinomycetes</taxon>
        <taxon>Kitasatosporales</taxon>
        <taxon>Streptomycetaceae</taxon>
        <taxon>Streptomyces</taxon>
    </lineage>
</organism>
<proteinExistence type="predicted"/>
<evidence type="ECO:0000313" key="2">
    <source>
        <dbReference type="Proteomes" id="UP000035366"/>
    </source>
</evidence>
<dbReference type="PANTHER" id="PTHR34613">
    <property type="entry name" value="SLL0800 PROTEIN"/>
    <property type="match status" value="1"/>
</dbReference>
<evidence type="ECO:0008006" key="3">
    <source>
        <dbReference type="Google" id="ProtNLM"/>
    </source>
</evidence>
<dbReference type="Proteomes" id="UP000035366">
    <property type="component" value="Chromosome"/>
</dbReference>